<accession>A0A4R1GK62</accession>
<sequence>MKRKKVKFLLKRTLAKVLIGVALASSLHSFPVKNAKAEPLLVDAPIHFTSWDRHSDVNFNPNNTPHKQKKEFAPPELPYCRIVRADGRGVIIDYYPKDYNETHKAYTLRWAVNNLFRPSIGTITINYLYTAGYNVELGASDKAFIQDCLIRASRRVLDNTGGGVDGYGPYELLLKETKGRIFDNYVVKFRPPY</sequence>
<comment type="caution">
    <text evidence="2">The sequence shown here is derived from an EMBL/GenBank/DDBJ whole genome shotgun (WGS) entry which is preliminary data.</text>
</comment>
<evidence type="ECO:0000256" key="1">
    <source>
        <dbReference type="SAM" id="SignalP"/>
    </source>
</evidence>
<organism evidence="2 3">
    <name type="scientific">Phorcysia thermohydrogeniphila</name>
    <dbReference type="NCBI Taxonomy" id="936138"/>
    <lineage>
        <taxon>Bacteria</taxon>
        <taxon>Pseudomonadati</taxon>
        <taxon>Aquificota</taxon>
        <taxon>Aquificia</taxon>
        <taxon>Desulfurobacteriales</taxon>
        <taxon>Desulfurobacteriaceae</taxon>
        <taxon>Phorcysia</taxon>
    </lineage>
</organism>
<feature type="chain" id="PRO_5020465101" evidence="1">
    <location>
        <begin position="25"/>
        <end position="193"/>
    </location>
</feature>
<name>A0A4R1GK62_9BACT</name>
<keyword evidence="3" id="KW-1185">Reference proteome</keyword>
<reference evidence="2 3" key="1">
    <citation type="submission" date="2019-03" db="EMBL/GenBank/DDBJ databases">
        <title>Genomic Encyclopedia of Archaeal and Bacterial Type Strains, Phase II (KMG-II): from individual species to whole genera.</title>
        <authorList>
            <person name="Goeker M."/>
        </authorList>
    </citation>
    <scope>NUCLEOTIDE SEQUENCE [LARGE SCALE GENOMIC DNA]</scope>
    <source>
        <strain evidence="2 3">DSM 24425</strain>
    </source>
</reference>
<evidence type="ECO:0000313" key="2">
    <source>
        <dbReference type="EMBL" id="TCK04672.1"/>
    </source>
</evidence>
<evidence type="ECO:0000313" key="3">
    <source>
        <dbReference type="Proteomes" id="UP000295777"/>
    </source>
</evidence>
<protein>
    <submittedName>
        <fullName evidence="2">Uncharacterized protein</fullName>
    </submittedName>
</protein>
<dbReference type="Proteomes" id="UP000295777">
    <property type="component" value="Unassembled WGS sequence"/>
</dbReference>
<dbReference type="AlphaFoldDB" id="A0A4R1GK62"/>
<proteinExistence type="predicted"/>
<gene>
    <name evidence="2" type="ORF">CLV27_1105</name>
</gene>
<feature type="signal peptide" evidence="1">
    <location>
        <begin position="1"/>
        <end position="24"/>
    </location>
</feature>
<dbReference type="RefSeq" id="WP_132526602.1">
    <property type="nucleotide sequence ID" value="NZ_SMFV01000003.1"/>
</dbReference>
<dbReference type="EMBL" id="SMFV01000003">
    <property type="protein sequence ID" value="TCK04672.1"/>
    <property type="molecule type" value="Genomic_DNA"/>
</dbReference>
<keyword evidence="1" id="KW-0732">Signal</keyword>